<evidence type="ECO:0000313" key="5">
    <source>
        <dbReference type="EMBL" id="KAG2172178.1"/>
    </source>
</evidence>
<gene>
    <name evidence="5" type="ORF">INT44_005549</name>
</gene>
<feature type="domain" description="HMG box" evidence="4">
    <location>
        <begin position="72"/>
        <end position="128"/>
    </location>
</feature>
<keyword evidence="1 2" id="KW-0238">DNA-binding</keyword>
<accession>A0A8H7U9W8</accession>
<evidence type="ECO:0000259" key="4">
    <source>
        <dbReference type="PROSITE" id="PS50118"/>
    </source>
</evidence>
<dbReference type="GO" id="GO:0003677">
    <property type="term" value="F:DNA binding"/>
    <property type="evidence" value="ECO:0007669"/>
    <property type="project" value="UniProtKB-UniRule"/>
</dbReference>
<protein>
    <recommendedName>
        <fullName evidence="4">HMG box domain-containing protein</fullName>
    </recommendedName>
</protein>
<feature type="region of interest" description="Disordered" evidence="3">
    <location>
        <begin position="45"/>
        <end position="72"/>
    </location>
</feature>
<evidence type="ECO:0000256" key="3">
    <source>
        <dbReference type="SAM" id="MobiDB-lite"/>
    </source>
</evidence>
<dbReference type="SUPFAM" id="SSF47095">
    <property type="entry name" value="HMG-box"/>
    <property type="match status" value="1"/>
</dbReference>
<feature type="DNA-binding region" description="HMG box" evidence="2">
    <location>
        <begin position="72"/>
        <end position="128"/>
    </location>
</feature>
<organism evidence="5 6">
    <name type="scientific">Umbelopsis vinacea</name>
    <dbReference type="NCBI Taxonomy" id="44442"/>
    <lineage>
        <taxon>Eukaryota</taxon>
        <taxon>Fungi</taxon>
        <taxon>Fungi incertae sedis</taxon>
        <taxon>Mucoromycota</taxon>
        <taxon>Mucoromycotina</taxon>
        <taxon>Umbelopsidomycetes</taxon>
        <taxon>Umbelopsidales</taxon>
        <taxon>Umbelopsidaceae</taxon>
        <taxon>Umbelopsis</taxon>
    </lineage>
</organism>
<evidence type="ECO:0000256" key="2">
    <source>
        <dbReference type="PROSITE-ProRule" id="PRU00267"/>
    </source>
</evidence>
<dbReference type="AlphaFoldDB" id="A0A8H7U9W8"/>
<dbReference type="Proteomes" id="UP000612746">
    <property type="component" value="Unassembled WGS sequence"/>
</dbReference>
<dbReference type="GO" id="GO:0005634">
    <property type="term" value="C:nucleus"/>
    <property type="evidence" value="ECO:0007669"/>
    <property type="project" value="UniProtKB-UniRule"/>
</dbReference>
<proteinExistence type="predicted"/>
<feature type="region of interest" description="Disordered" evidence="3">
    <location>
        <begin position="10"/>
        <end position="31"/>
    </location>
</feature>
<dbReference type="OrthoDB" id="1919336at2759"/>
<reference evidence="5" key="1">
    <citation type="submission" date="2020-12" db="EMBL/GenBank/DDBJ databases">
        <title>Metabolic potential, ecology and presence of endohyphal bacteria is reflected in genomic diversity of Mucoromycotina.</title>
        <authorList>
            <person name="Muszewska A."/>
            <person name="Okrasinska A."/>
            <person name="Steczkiewicz K."/>
            <person name="Drgas O."/>
            <person name="Orlowska M."/>
            <person name="Perlinska-Lenart U."/>
            <person name="Aleksandrzak-Piekarczyk T."/>
            <person name="Szatraj K."/>
            <person name="Zielenkiewicz U."/>
            <person name="Pilsyk S."/>
            <person name="Malc E."/>
            <person name="Mieczkowski P."/>
            <person name="Kruszewska J.S."/>
            <person name="Biernat P."/>
            <person name="Pawlowska J."/>
        </authorList>
    </citation>
    <scope>NUCLEOTIDE SEQUENCE</scope>
    <source>
        <strain evidence="5">WA0000051536</strain>
    </source>
</reference>
<comment type="caution">
    <text evidence="5">The sequence shown here is derived from an EMBL/GenBank/DDBJ whole genome shotgun (WGS) entry which is preliminary data.</text>
</comment>
<dbReference type="PANTHER" id="PTHR48112">
    <property type="entry name" value="HIGH MOBILITY GROUP PROTEIN DSP1"/>
    <property type="match status" value="1"/>
</dbReference>
<sequence>MGTYQLIAKKLNREPTSHTTQPQSGDQGLNPWKLDQGLYSVNMQTNKTNTEADSKSAEGSKKARFKKGPNAPQHSLSAYMFYYQAERKIIEGRNPEAVLGQIGKMLGEQWMATSEHDIAIFLPRLKLI</sequence>
<keyword evidence="2" id="KW-0539">Nucleus</keyword>
<dbReference type="InterPro" id="IPR050342">
    <property type="entry name" value="HMGB"/>
</dbReference>
<evidence type="ECO:0000256" key="1">
    <source>
        <dbReference type="ARBA" id="ARBA00023125"/>
    </source>
</evidence>
<keyword evidence="6" id="KW-1185">Reference proteome</keyword>
<feature type="compositionally biased region" description="Polar residues" evidence="3">
    <location>
        <begin position="17"/>
        <end position="27"/>
    </location>
</feature>
<name>A0A8H7U9W8_9FUNG</name>
<dbReference type="PANTHER" id="PTHR48112:SF22">
    <property type="entry name" value="MITOCHONDRIAL TRANSCRIPTION FACTOR A, ISOFORM B"/>
    <property type="match status" value="1"/>
</dbReference>
<dbReference type="InterPro" id="IPR009071">
    <property type="entry name" value="HMG_box_dom"/>
</dbReference>
<evidence type="ECO:0000313" key="6">
    <source>
        <dbReference type="Proteomes" id="UP000612746"/>
    </source>
</evidence>
<dbReference type="InterPro" id="IPR036910">
    <property type="entry name" value="HMG_box_dom_sf"/>
</dbReference>
<dbReference type="EMBL" id="JAEPRA010000025">
    <property type="protein sequence ID" value="KAG2172178.1"/>
    <property type="molecule type" value="Genomic_DNA"/>
</dbReference>
<dbReference type="PROSITE" id="PS50118">
    <property type="entry name" value="HMG_BOX_2"/>
    <property type="match status" value="1"/>
</dbReference>
<dbReference type="Pfam" id="PF00505">
    <property type="entry name" value="HMG_box"/>
    <property type="match status" value="1"/>
</dbReference>
<dbReference type="Gene3D" id="1.10.30.10">
    <property type="entry name" value="High mobility group box domain"/>
    <property type="match status" value="1"/>
</dbReference>
<feature type="compositionally biased region" description="Basic and acidic residues" evidence="3">
    <location>
        <begin position="50"/>
        <end position="61"/>
    </location>
</feature>